<evidence type="ECO:0000256" key="1">
    <source>
        <dbReference type="ARBA" id="ARBA00000971"/>
    </source>
</evidence>
<dbReference type="GO" id="GO:0016853">
    <property type="term" value="F:isomerase activity"/>
    <property type="evidence" value="ECO:0007669"/>
    <property type="project" value="UniProtKB-KW"/>
</dbReference>
<evidence type="ECO:0000256" key="3">
    <source>
        <dbReference type="ARBA" id="ARBA00023110"/>
    </source>
</evidence>
<gene>
    <name evidence="8" type="ORF">GCM10010968_15700</name>
</gene>
<dbReference type="Gene3D" id="3.10.50.40">
    <property type="match status" value="1"/>
</dbReference>
<dbReference type="InterPro" id="IPR001179">
    <property type="entry name" value="PPIase_FKBP_dom"/>
</dbReference>
<dbReference type="PANTHER" id="PTHR45779:SF7">
    <property type="entry name" value="PEPTIDYLPROLYL ISOMERASE"/>
    <property type="match status" value="1"/>
</dbReference>
<dbReference type="Proteomes" id="UP000626982">
    <property type="component" value="Unassembled WGS sequence"/>
</dbReference>
<feature type="chain" id="PRO_5046144759" description="peptidylprolyl isomerase" evidence="6">
    <location>
        <begin position="21"/>
        <end position="330"/>
    </location>
</feature>
<organism evidence="8 9">
    <name type="scientific">Agrococcus terreus</name>
    <dbReference type="NCBI Taxonomy" id="574649"/>
    <lineage>
        <taxon>Bacteria</taxon>
        <taxon>Bacillati</taxon>
        <taxon>Actinomycetota</taxon>
        <taxon>Actinomycetes</taxon>
        <taxon>Micrococcales</taxon>
        <taxon>Microbacteriaceae</taxon>
        <taxon>Agrococcus</taxon>
    </lineage>
</organism>
<dbReference type="EC" id="5.2.1.8" evidence="2 5"/>
<sequence>MRTRPLSIAVLLVAAASLTACHPGAPVFDGTVDGCTPDVRPGEATSQVRVEAGEGAPSVDFQAPLVTDGTQAQVSGGEGRRAADGDIVDAQYVVYSGKTGELISTSYQEAGQALPPANALRLTAGSENALAAATSCAAPGGQVVLTTTIADLFGPTAASEELDIAPTDTAVVVLEVTDVHPGRAEGTPKPGIQGMPAIALATDGRPGVTFPGGPAPAELTVMTSIEGDGEEVQEGDSLLLHYTGIVWETEEVFDSSWESGAPATFTIDDASLIPGFVDAVVGQPIGSQVVVSIPQELGYDDPATRPASIGEGQHLLFVIDILDRLEPTAG</sequence>
<evidence type="ECO:0000256" key="4">
    <source>
        <dbReference type="ARBA" id="ARBA00023235"/>
    </source>
</evidence>
<feature type="domain" description="PPIase FKBP-type" evidence="7">
    <location>
        <begin position="235"/>
        <end position="325"/>
    </location>
</feature>
<dbReference type="PROSITE" id="PS51257">
    <property type="entry name" value="PROKAR_LIPOPROTEIN"/>
    <property type="match status" value="1"/>
</dbReference>
<keyword evidence="9" id="KW-1185">Reference proteome</keyword>
<comment type="catalytic activity">
    <reaction evidence="1 5">
        <text>[protein]-peptidylproline (omega=180) = [protein]-peptidylproline (omega=0)</text>
        <dbReference type="Rhea" id="RHEA:16237"/>
        <dbReference type="Rhea" id="RHEA-COMP:10747"/>
        <dbReference type="Rhea" id="RHEA-COMP:10748"/>
        <dbReference type="ChEBI" id="CHEBI:83833"/>
        <dbReference type="ChEBI" id="CHEBI:83834"/>
        <dbReference type="EC" id="5.2.1.8"/>
    </reaction>
</comment>
<dbReference type="SUPFAM" id="SSF54534">
    <property type="entry name" value="FKBP-like"/>
    <property type="match status" value="1"/>
</dbReference>
<protein>
    <recommendedName>
        <fullName evidence="2 5">peptidylprolyl isomerase</fullName>
        <ecNumber evidence="2 5">5.2.1.8</ecNumber>
    </recommendedName>
</protein>
<evidence type="ECO:0000256" key="2">
    <source>
        <dbReference type="ARBA" id="ARBA00013194"/>
    </source>
</evidence>
<proteinExistence type="predicted"/>
<keyword evidence="4 5" id="KW-0413">Isomerase</keyword>
<dbReference type="Pfam" id="PF00254">
    <property type="entry name" value="FKBP_C"/>
    <property type="match status" value="1"/>
</dbReference>
<dbReference type="InterPro" id="IPR046357">
    <property type="entry name" value="PPIase_dom_sf"/>
</dbReference>
<evidence type="ECO:0000256" key="6">
    <source>
        <dbReference type="SAM" id="SignalP"/>
    </source>
</evidence>
<dbReference type="EMBL" id="BMLM01000001">
    <property type="protein sequence ID" value="GGN84175.1"/>
    <property type="molecule type" value="Genomic_DNA"/>
</dbReference>
<name>A0ABQ2KI41_9MICO</name>
<evidence type="ECO:0000313" key="9">
    <source>
        <dbReference type="Proteomes" id="UP000626982"/>
    </source>
</evidence>
<keyword evidence="3 5" id="KW-0697">Rotamase</keyword>
<dbReference type="PROSITE" id="PS50059">
    <property type="entry name" value="FKBP_PPIASE"/>
    <property type="match status" value="1"/>
</dbReference>
<feature type="signal peptide" evidence="6">
    <location>
        <begin position="1"/>
        <end position="20"/>
    </location>
</feature>
<reference evidence="9" key="1">
    <citation type="journal article" date="2019" name="Int. J. Syst. Evol. Microbiol.">
        <title>The Global Catalogue of Microorganisms (GCM) 10K type strain sequencing project: providing services to taxonomists for standard genome sequencing and annotation.</title>
        <authorList>
            <consortium name="The Broad Institute Genomics Platform"/>
            <consortium name="The Broad Institute Genome Sequencing Center for Infectious Disease"/>
            <person name="Wu L."/>
            <person name="Ma J."/>
        </authorList>
    </citation>
    <scope>NUCLEOTIDE SEQUENCE [LARGE SCALE GENOMIC DNA]</scope>
    <source>
        <strain evidence="9">CGMCC 1.6960</strain>
    </source>
</reference>
<accession>A0ABQ2KI41</accession>
<dbReference type="PANTHER" id="PTHR45779">
    <property type="entry name" value="PEPTIDYLPROLYL ISOMERASE"/>
    <property type="match status" value="1"/>
</dbReference>
<dbReference type="InterPro" id="IPR044609">
    <property type="entry name" value="FKBP2/11"/>
</dbReference>
<evidence type="ECO:0000259" key="7">
    <source>
        <dbReference type="PROSITE" id="PS50059"/>
    </source>
</evidence>
<keyword evidence="6" id="KW-0732">Signal</keyword>
<evidence type="ECO:0000313" key="8">
    <source>
        <dbReference type="EMBL" id="GGN84175.1"/>
    </source>
</evidence>
<evidence type="ECO:0000256" key="5">
    <source>
        <dbReference type="PROSITE-ProRule" id="PRU00277"/>
    </source>
</evidence>
<dbReference type="RefSeq" id="WP_188717621.1">
    <property type="nucleotide sequence ID" value="NZ_BAABBD010000002.1"/>
</dbReference>
<comment type="caution">
    <text evidence="8">The sequence shown here is derived from an EMBL/GenBank/DDBJ whole genome shotgun (WGS) entry which is preliminary data.</text>
</comment>